<dbReference type="OrthoDB" id="2386090at2759"/>
<dbReference type="AlphaFoldDB" id="A0A1L9SBT6"/>
<feature type="transmembrane region" description="Helical" evidence="2">
    <location>
        <begin position="104"/>
        <end position="122"/>
    </location>
</feature>
<feature type="region of interest" description="Disordered" evidence="1">
    <location>
        <begin position="38"/>
        <end position="64"/>
    </location>
</feature>
<protein>
    <submittedName>
        <fullName evidence="3">Uncharacterized protein</fullName>
    </submittedName>
</protein>
<dbReference type="EMBL" id="KV878347">
    <property type="protein sequence ID" value="OJJ44599.1"/>
    <property type="molecule type" value="Genomic_DNA"/>
</dbReference>
<organism evidence="3 4">
    <name type="scientific">Penicilliopsis zonata CBS 506.65</name>
    <dbReference type="NCBI Taxonomy" id="1073090"/>
    <lineage>
        <taxon>Eukaryota</taxon>
        <taxon>Fungi</taxon>
        <taxon>Dikarya</taxon>
        <taxon>Ascomycota</taxon>
        <taxon>Pezizomycotina</taxon>
        <taxon>Eurotiomycetes</taxon>
        <taxon>Eurotiomycetidae</taxon>
        <taxon>Eurotiales</taxon>
        <taxon>Aspergillaceae</taxon>
        <taxon>Penicilliopsis</taxon>
    </lineage>
</organism>
<dbReference type="GeneID" id="34610064"/>
<evidence type="ECO:0000256" key="1">
    <source>
        <dbReference type="SAM" id="MobiDB-lite"/>
    </source>
</evidence>
<name>A0A1L9SBT6_9EURO</name>
<evidence type="ECO:0000313" key="3">
    <source>
        <dbReference type="EMBL" id="OJJ44599.1"/>
    </source>
</evidence>
<dbReference type="RefSeq" id="XP_022579109.1">
    <property type="nucleotide sequence ID" value="XM_022723599.1"/>
</dbReference>
<reference evidence="4" key="1">
    <citation type="journal article" date="2017" name="Genome Biol.">
        <title>Comparative genomics reveals high biological diversity and specific adaptations in the industrially and medically important fungal genus Aspergillus.</title>
        <authorList>
            <person name="de Vries R.P."/>
            <person name="Riley R."/>
            <person name="Wiebenga A."/>
            <person name="Aguilar-Osorio G."/>
            <person name="Amillis S."/>
            <person name="Uchima C.A."/>
            <person name="Anderluh G."/>
            <person name="Asadollahi M."/>
            <person name="Askin M."/>
            <person name="Barry K."/>
            <person name="Battaglia E."/>
            <person name="Bayram O."/>
            <person name="Benocci T."/>
            <person name="Braus-Stromeyer S.A."/>
            <person name="Caldana C."/>
            <person name="Canovas D."/>
            <person name="Cerqueira G.C."/>
            <person name="Chen F."/>
            <person name="Chen W."/>
            <person name="Choi C."/>
            <person name="Clum A."/>
            <person name="Dos Santos R.A."/>
            <person name="Damasio A.R."/>
            <person name="Diallinas G."/>
            <person name="Emri T."/>
            <person name="Fekete E."/>
            <person name="Flipphi M."/>
            <person name="Freyberg S."/>
            <person name="Gallo A."/>
            <person name="Gournas C."/>
            <person name="Habgood R."/>
            <person name="Hainaut M."/>
            <person name="Harispe M.L."/>
            <person name="Henrissat B."/>
            <person name="Hilden K.S."/>
            <person name="Hope R."/>
            <person name="Hossain A."/>
            <person name="Karabika E."/>
            <person name="Karaffa L."/>
            <person name="Karanyi Z."/>
            <person name="Krasevec N."/>
            <person name="Kuo A."/>
            <person name="Kusch H."/>
            <person name="LaButti K."/>
            <person name="Lagendijk E.L."/>
            <person name="Lapidus A."/>
            <person name="Levasseur A."/>
            <person name="Lindquist E."/>
            <person name="Lipzen A."/>
            <person name="Logrieco A.F."/>
            <person name="MacCabe A."/>
            <person name="Maekelae M.R."/>
            <person name="Malavazi I."/>
            <person name="Melin P."/>
            <person name="Meyer V."/>
            <person name="Mielnichuk N."/>
            <person name="Miskei M."/>
            <person name="Molnar A.P."/>
            <person name="Mule G."/>
            <person name="Ngan C.Y."/>
            <person name="Orejas M."/>
            <person name="Orosz E."/>
            <person name="Ouedraogo J.P."/>
            <person name="Overkamp K.M."/>
            <person name="Park H.-S."/>
            <person name="Perrone G."/>
            <person name="Piumi F."/>
            <person name="Punt P.J."/>
            <person name="Ram A.F."/>
            <person name="Ramon A."/>
            <person name="Rauscher S."/>
            <person name="Record E."/>
            <person name="Riano-Pachon D.M."/>
            <person name="Robert V."/>
            <person name="Roehrig J."/>
            <person name="Ruller R."/>
            <person name="Salamov A."/>
            <person name="Salih N.S."/>
            <person name="Samson R.A."/>
            <person name="Sandor E."/>
            <person name="Sanguinetti M."/>
            <person name="Schuetze T."/>
            <person name="Sepcic K."/>
            <person name="Shelest E."/>
            <person name="Sherlock G."/>
            <person name="Sophianopoulou V."/>
            <person name="Squina F.M."/>
            <person name="Sun H."/>
            <person name="Susca A."/>
            <person name="Todd R.B."/>
            <person name="Tsang A."/>
            <person name="Unkles S.E."/>
            <person name="van de Wiele N."/>
            <person name="van Rossen-Uffink D."/>
            <person name="Oliveira J.V."/>
            <person name="Vesth T.C."/>
            <person name="Visser J."/>
            <person name="Yu J.-H."/>
            <person name="Zhou M."/>
            <person name="Andersen M.R."/>
            <person name="Archer D.B."/>
            <person name="Baker S.E."/>
            <person name="Benoit I."/>
            <person name="Brakhage A.A."/>
            <person name="Braus G.H."/>
            <person name="Fischer R."/>
            <person name="Frisvad J.C."/>
            <person name="Goldman G.H."/>
            <person name="Houbraken J."/>
            <person name="Oakley B."/>
            <person name="Pocsi I."/>
            <person name="Scazzocchio C."/>
            <person name="Seiboth B."/>
            <person name="vanKuyk P.A."/>
            <person name="Wortman J."/>
            <person name="Dyer P.S."/>
            <person name="Grigoriev I.V."/>
        </authorList>
    </citation>
    <scope>NUCLEOTIDE SEQUENCE [LARGE SCALE GENOMIC DNA]</scope>
    <source>
        <strain evidence="4">CBS 506.65</strain>
    </source>
</reference>
<evidence type="ECO:0000256" key="2">
    <source>
        <dbReference type="SAM" id="Phobius"/>
    </source>
</evidence>
<feature type="compositionally biased region" description="Polar residues" evidence="1">
    <location>
        <begin position="46"/>
        <end position="58"/>
    </location>
</feature>
<proteinExistence type="predicted"/>
<dbReference type="Proteomes" id="UP000184188">
    <property type="component" value="Unassembled WGS sequence"/>
</dbReference>
<feature type="transmembrane region" description="Helical" evidence="2">
    <location>
        <begin position="128"/>
        <end position="156"/>
    </location>
</feature>
<gene>
    <name evidence="3" type="ORF">ASPZODRAFT_134682</name>
</gene>
<dbReference type="VEuPathDB" id="FungiDB:ASPZODRAFT_134682"/>
<keyword evidence="4" id="KW-1185">Reference proteome</keyword>
<keyword evidence="2" id="KW-0472">Membrane</keyword>
<keyword evidence="2" id="KW-1133">Transmembrane helix</keyword>
<sequence length="269" mass="30423">MRPLILLHPQWRRSLPQWTQRDLVNRLFIRFKTTQKAGRGGKEKASSASSTPPKTEGSSFLGGTITQMSPATYAKTTLRRGPPERVLIYNGGAGKIVMLGTLRITTIFIFGAACLFLAPAFATADHPWYMAPAIIVCGSIPMLFVGYTAVPFVNYIHLSLPMTARRSREQMLRYAKNLPPDAILHINTMRFTTYPRRADVKLADLVPDSDLLRPVSFRNVNPAPYQWWQGKPTSQFYTSKESKMEKHSSAFYPELWEPVFKQILANSKK</sequence>
<evidence type="ECO:0000313" key="4">
    <source>
        <dbReference type="Proteomes" id="UP000184188"/>
    </source>
</evidence>
<accession>A0A1L9SBT6</accession>
<keyword evidence="2" id="KW-0812">Transmembrane</keyword>